<dbReference type="EMBL" id="DSMG01000033">
    <property type="protein sequence ID" value="HDX30284.1"/>
    <property type="molecule type" value="Genomic_DNA"/>
</dbReference>
<dbReference type="SUPFAM" id="SSF53448">
    <property type="entry name" value="Nucleotide-diphospho-sugar transferases"/>
    <property type="match status" value="1"/>
</dbReference>
<organism evidence="6">
    <name type="scientific">Caldilinea aerophila</name>
    <dbReference type="NCBI Taxonomy" id="133453"/>
    <lineage>
        <taxon>Bacteria</taxon>
        <taxon>Bacillati</taxon>
        <taxon>Chloroflexota</taxon>
        <taxon>Caldilineae</taxon>
        <taxon>Caldilineales</taxon>
        <taxon>Caldilineaceae</taxon>
        <taxon>Caldilinea</taxon>
    </lineage>
</organism>
<feature type="binding site" evidence="5">
    <location>
        <position position="80"/>
    </location>
    <ligand>
        <name>UTP</name>
        <dbReference type="ChEBI" id="CHEBI:46398"/>
    </ligand>
</feature>
<dbReference type="PIRSF" id="PIRSF000806">
    <property type="entry name" value="UDPGP"/>
    <property type="match status" value="1"/>
</dbReference>
<dbReference type="CDD" id="cd00897">
    <property type="entry name" value="UGPase_euk"/>
    <property type="match status" value="1"/>
</dbReference>
<feature type="binding site" evidence="5">
    <location>
        <position position="145"/>
    </location>
    <ligand>
        <name>UTP</name>
        <dbReference type="ChEBI" id="CHEBI:46398"/>
    </ligand>
</feature>
<proteinExistence type="inferred from homology"/>
<sequence length="457" mass="50910">MRSAGLSQTFIDNFRFYYEQLVQGATGYISREEAQPVETLPSYQELDASLRRAGEEALSRALVLKLNGGLGTSMGMDGPKSLLPVKGDLTFLDIIVRQVLALRRRFDLPIPLVLMNSFYTRNATLHALEAYPELKAQGVPLDFLQHMEPKIWKESLLPAEWPNDPDKEWCPPGHGDIYTALVDSGMLKALLDAGYEYAFVSNVDNLGAVLDLAILGYFADQRIPFLMEVAQRTPADRKGGHLARSRNGCLILRESAQCPPEEEAEFQDIHLYRYFNTNNLWINLRALVEMLERRHGVLGLPLIRNEKPIDPTDPTTPRVYQLETAMGSAIGVFEDAQALCVPRSRFAPVKKNSDLLVLMSDAYHLNEDYTLSLAPECNGTPPVVTLDDRYYLLYDAMKARFPAGPPSLRRCISLTVQGDVTFGAAVTVLGRVVVEAPEGESLQIPDGAVLEEIRRAS</sequence>
<name>A0A7C1JAY1_9CHLR</name>
<keyword evidence="3 6" id="KW-0548">Nucleotidyltransferase</keyword>
<protein>
    <submittedName>
        <fullName evidence="6">UTP--glucose-1-phosphate uridylyltransferase</fullName>
    </submittedName>
</protein>
<gene>
    <name evidence="6" type="ORF">ENQ20_02195</name>
</gene>
<reference evidence="6" key="1">
    <citation type="journal article" date="2020" name="mSystems">
        <title>Genome- and Community-Level Interaction Insights into Carbon Utilization and Element Cycling Functions of Hydrothermarchaeota in Hydrothermal Sediment.</title>
        <authorList>
            <person name="Zhou Z."/>
            <person name="Liu Y."/>
            <person name="Xu W."/>
            <person name="Pan J."/>
            <person name="Luo Z.H."/>
            <person name="Li M."/>
        </authorList>
    </citation>
    <scope>NUCLEOTIDE SEQUENCE [LARGE SCALE GENOMIC DNA]</scope>
    <source>
        <strain evidence="6">SpSt-289</strain>
    </source>
</reference>
<comment type="similarity">
    <text evidence="1">Belongs to the UDPGP type 1 family.</text>
</comment>
<dbReference type="PANTHER" id="PTHR43511">
    <property type="match status" value="1"/>
</dbReference>
<dbReference type="Gene3D" id="3.90.550.10">
    <property type="entry name" value="Spore Coat Polysaccharide Biosynthesis Protein SpsA, Chain A"/>
    <property type="match status" value="1"/>
</dbReference>
<dbReference type="AlphaFoldDB" id="A0A7C1JAY1"/>
<feature type="binding site" evidence="5">
    <location>
        <position position="350"/>
    </location>
    <ligand>
        <name>UTP</name>
        <dbReference type="ChEBI" id="CHEBI:46398"/>
    </ligand>
</feature>
<accession>A0A7C1JAY1</accession>
<dbReference type="Pfam" id="PF01704">
    <property type="entry name" value="UDPGP"/>
    <property type="match status" value="1"/>
</dbReference>
<evidence type="ECO:0000256" key="3">
    <source>
        <dbReference type="ARBA" id="ARBA00022695"/>
    </source>
</evidence>
<feature type="binding site" evidence="5">
    <location>
        <position position="204"/>
    </location>
    <ligand>
        <name>UTP</name>
        <dbReference type="ChEBI" id="CHEBI:46398"/>
    </ligand>
</feature>
<evidence type="ECO:0000313" key="6">
    <source>
        <dbReference type="EMBL" id="HDX30284.1"/>
    </source>
</evidence>
<dbReference type="GO" id="GO:0003983">
    <property type="term" value="F:UTP:glucose-1-phosphate uridylyltransferase activity"/>
    <property type="evidence" value="ECO:0007669"/>
    <property type="project" value="InterPro"/>
</dbReference>
<keyword evidence="2 6" id="KW-0808">Transferase</keyword>
<comment type="caution">
    <text evidence="6">The sequence shown here is derived from an EMBL/GenBank/DDBJ whole genome shotgun (WGS) entry which is preliminary data.</text>
</comment>
<evidence type="ECO:0000256" key="2">
    <source>
        <dbReference type="ARBA" id="ARBA00022679"/>
    </source>
</evidence>
<dbReference type="InterPro" id="IPR016267">
    <property type="entry name" value="UDPGP_trans"/>
</dbReference>
<evidence type="ECO:0000256" key="5">
    <source>
        <dbReference type="PIRSR" id="PIRSR000806-2"/>
    </source>
</evidence>
<dbReference type="InterPro" id="IPR029044">
    <property type="entry name" value="Nucleotide-diphossugar_trans"/>
</dbReference>
<evidence type="ECO:0000256" key="1">
    <source>
        <dbReference type="ARBA" id="ARBA00010401"/>
    </source>
</evidence>
<evidence type="ECO:0000256" key="4">
    <source>
        <dbReference type="PIRSR" id="PIRSR000806-1"/>
    </source>
</evidence>
<feature type="binding site" evidence="4">
    <location>
        <position position="174"/>
    </location>
    <ligand>
        <name>substrate</name>
    </ligand>
</feature>
<dbReference type="GO" id="GO:0006011">
    <property type="term" value="P:UDP-alpha-D-glucose metabolic process"/>
    <property type="evidence" value="ECO:0007669"/>
    <property type="project" value="InterPro"/>
</dbReference>
<dbReference type="Gene3D" id="2.160.10.10">
    <property type="entry name" value="Hexapeptide repeat proteins"/>
    <property type="match status" value="1"/>
</dbReference>
<dbReference type="InterPro" id="IPR002618">
    <property type="entry name" value="UDPGP_fam"/>
</dbReference>
<feature type="binding site" evidence="5">
    <location>
        <position position="173"/>
    </location>
    <ligand>
        <name>UTP</name>
        <dbReference type="ChEBI" id="CHEBI:46398"/>
    </ligand>
</feature>
<dbReference type="FunFam" id="2.160.10.10:FF:000001">
    <property type="entry name" value="UTP--glucose-1-phosphate uridylyltransferase"/>
    <property type="match status" value="1"/>
</dbReference>